<dbReference type="AlphaFoldDB" id="A0A233S2X7"/>
<feature type="compositionally biased region" description="Low complexity" evidence="1">
    <location>
        <begin position="94"/>
        <end position="113"/>
    </location>
</feature>
<evidence type="ECO:0000313" key="3">
    <source>
        <dbReference type="EMBL" id="OXY89929.1"/>
    </source>
</evidence>
<organism evidence="3 4">
    <name type="scientific">Streptomyces diastatochromogenes</name>
    <dbReference type="NCBI Taxonomy" id="42236"/>
    <lineage>
        <taxon>Bacteria</taxon>
        <taxon>Bacillati</taxon>
        <taxon>Actinomycetota</taxon>
        <taxon>Actinomycetes</taxon>
        <taxon>Kitasatosporales</taxon>
        <taxon>Streptomycetaceae</taxon>
        <taxon>Streptomyces</taxon>
    </lineage>
</organism>
<accession>A0A233S2X7</accession>
<name>A0A233S2X7_STRDA</name>
<feature type="region of interest" description="Disordered" evidence="1">
    <location>
        <begin position="269"/>
        <end position="289"/>
    </location>
</feature>
<keyword evidence="2" id="KW-0812">Transmembrane</keyword>
<feature type="region of interest" description="Disordered" evidence="1">
    <location>
        <begin position="64"/>
        <end position="113"/>
    </location>
</feature>
<proteinExistence type="predicted"/>
<sequence length="289" mass="30046">MTAEHEGAGEYAGMDALMAAITGEPLPDEARGDAAYLSEHRSAEADVALLKDQLTWLAEALTGEEQGEEQAAAEAGATAGPARSAPSGKRPRSTTRPTAPVRPTRPGRPSGPRRALRLALGSLAFGAAFSMVAGLGWLVTHTGADESMGGSSADAKSDARSPEYSGDSGRPSDPAQALACSKLVVEGTVAAVDPQPQTPWTRIVLTVTRSYKPAHGPAEVAFLLDDDATPAPHKGQHVLVGVDQGQKTASRWSVGDTRVAADRAWITEALPDSRHTTCPSEDEEPTGKP</sequence>
<dbReference type="OrthoDB" id="4337793at2"/>
<evidence type="ECO:0000313" key="4">
    <source>
        <dbReference type="Proteomes" id="UP000215483"/>
    </source>
</evidence>
<comment type="caution">
    <text evidence="3">The sequence shown here is derived from an EMBL/GenBank/DDBJ whole genome shotgun (WGS) entry which is preliminary data.</text>
</comment>
<feature type="compositionally biased region" description="Low complexity" evidence="1">
    <location>
        <begin position="64"/>
        <end position="80"/>
    </location>
</feature>
<feature type="compositionally biased region" description="Acidic residues" evidence="1">
    <location>
        <begin position="280"/>
        <end position="289"/>
    </location>
</feature>
<protein>
    <submittedName>
        <fullName evidence="3">Uncharacterized protein</fullName>
    </submittedName>
</protein>
<keyword evidence="4" id="KW-1185">Reference proteome</keyword>
<gene>
    <name evidence="3" type="ORF">BEK98_36765</name>
</gene>
<keyword evidence="2" id="KW-1133">Transmembrane helix</keyword>
<reference evidence="3 4" key="1">
    <citation type="submission" date="2016-07" db="EMBL/GenBank/DDBJ databases">
        <title>Draft genome of Streptomyces diastatochromogenes.</title>
        <authorList>
            <person name="Podduturi R."/>
            <person name="Lukassen M.B."/>
            <person name="Clausen N."/>
            <person name="Nielsen J.L."/>
            <person name="Jorgensen N.O."/>
        </authorList>
    </citation>
    <scope>NUCLEOTIDE SEQUENCE [LARGE SCALE GENOMIC DNA]</scope>
    <source>
        <strain evidence="3 4">DSM 40608</strain>
    </source>
</reference>
<keyword evidence="2" id="KW-0472">Membrane</keyword>
<dbReference type="RefSeq" id="WP_094221252.1">
    <property type="nucleotide sequence ID" value="NZ_MCGQ01000041.1"/>
</dbReference>
<dbReference type="EMBL" id="MCGQ01000041">
    <property type="protein sequence ID" value="OXY89929.1"/>
    <property type="molecule type" value="Genomic_DNA"/>
</dbReference>
<feature type="transmembrane region" description="Helical" evidence="2">
    <location>
        <begin position="115"/>
        <end position="139"/>
    </location>
</feature>
<dbReference type="Proteomes" id="UP000215483">
    <property type="component" value="Unassembled WGS sequence"/>
</dbReference>
<evidence type="ECO:0000256" key="2">
    <source>
        <dbReference type="SAM" id="Phobius"/>
    </source>
</evidence>
<feature type="region of interest" description="Disordered" evidence="1">
    <location>
        <begin position="146"/>
        <end position="175"/>
    </location>
</feature>
<evidence type="ECO:0000256" key="1">
    <source>
        <dbReference type="SAM" id="MobiDB-lite"/>
    </source>
</evidence>